<name>A0ABU6JEV3_9BURK</name>
<protein>
    <submittedName>
        <fullName evidence="3">SMP-30/gluconolactonase/LRE family protein</fullName>
    </submittedName>
</protein>
<dbReference type="Pfam" id="PF08450">
    <property type="entry name" value="SGL"/>
    <property type="match status" value="1"/>
</dbReference>
<feature type="domain" description="SMP-30/Gluconolactonase/LRE-like region" evidence="2">
    <location>
        <begin position="72"/>
        <end position="359"/>
    </location>
</feature>
<accession>A0ABU6JEV3</accession>
<gene>
    <name evidence="3" type="ORF">RY831_20845</name>
</gene>
<reference evidence="3 4" key="1">
    <citation type="submission" date="2023-10" db="EMBL/GenBank/DDBJ databases">
        <title>Noviherbaspirillum sp. CPCC 100848 genome assembly.</title>
        <authorList>
            <person name="Li X.Y."/>
            <person name="Fang X.M."/>
        </authorList>
    </citation>
    <scope>NUCLEOTIDE SEQUENCE [LARGE SCALE GENOMIC DNA]</scope>
    <source>
        <strain evidence="3 4">CPCC 100848</strain>
    </source>
</reference>
<dbReference type="PANTHER" id="PTHR47572:SF4">
    <property type="entry name" value="LACTONASE DRP35"/>
    <property type="match status" value="1"/>
</dbReference>
<dbReference type="InterPro" id="IPR051262">
    <property type="entry name" value="SMP-30/CGR1_Lactonase"/>
</dbReference>
<evidence type="ECO:0000259" key="2">
    <source>
        <dbReference type="Pfam" id="PF08450"/>
    </source>
</evidence>
<evidence type="ECO:0000313" key="3">
    <source>
        <dbReference type="EMBL" id="MEC4721619.1"/>
    </source>
</evidence>
<organism evidence="3 4">
    <name type="scientific">Noviherbaspirillum album</name>
    <dbReference type="NCBI Taxonomy" id="3080276"/>
    <lineage>
        <taxon>Bacteria</taxon>
        <taxon>Pseudomonadati</taxon>
        <taxon>Pseudomonadota</taxon>
        <taxon>Betaproteobacteria</taxon>
        <taxon>Burkholderiales</taxon>
        <taxon>Oxalobacteraceae</taxon>
        <taxon>Noviherbaspirillum</taxon>
    </lineage>
</organism>
<keyword evidence="4" id="KW-1185">Reference proteome</keyword>
<dbReference type="InterPro" id="IPR011042">
    <property type="entry name" value="6-blade_b-propeller_TolB-like"/>
</dbReference>
<evidence type="ECO:0000256" key="1">
    <source>
        <dbReference type="ARBA" id="ARBA00022801"/>
    </source>
</evidence>
<comment type="caution">
    <text evidence="3">The sequence shown here is derived from an EMBL/GenBank/DDBJ whole genome shotgun (WGS) entry which is preliminary data.</text>
</comment>
<evidence type="ECO:0000313" key="4">
    <source>
        <dbReference type="Proteomes" id="UP001352263"/>
    </source>
</evidence>
<dbReference type="InterPro" id="IPR013658">
    <property type="entry name" value="SGL"/>
</dbReference>
<sequence>MTSSLNSKRRSFLKAASSTGLLALGGNAFGQSFEFKPNQRYPDPSVLILDPSFAKYRIYSSTVEQLGSGMRWAEGPAYFPNATPGKPGYLLLSDIPNNRLMKFDEATSKFSVHKENVNYANGNARDRQGRLVTCEHSVTRRVVRNEKDGKITVLADRFEGKRLNAPNDVVVKSDDSVWFTDPLFGINGEWEGERAKPEQETTNVYRIAKDGKISAVIRDLVNPNGLAFSPDEKKLYVVEWKGTPNRSIWSFDVNDDGTVGNKTKLIDADGPGALDGFRVDRDGNLWCGWGFTGAFQPEATDVGGGLRAHLPLGKSEEFDGVKVFNKDGKPIGFIRLPERCANLAFGGPKRNRLYMASSHSLYALYVEAHGAV</sequence>
<proteinExistence type="predicted"/>
<dbReference type="Gene3D" id="2.120.10.30">
    <property type="entry name" value="TolB, C-terminal domain"/>
    <property type="match status" value="1"/>
</dbReference>
<dbReference type="PANTHER" id="PTHR47572">
    <property type="entry name" value="LIPOPROTEIN-RELATED"/>
    <property type="match status" value="1"/>
</dbReference>
<dbReference type="EMBL" id="JAWIIV010000020">
    <property type="protein sequence ID" value="MEC4721619.1"/>
    <property type="molecule type" value="Genomic_DNA"/>
</dbReference>
<keyword evidence="1" id="KW-0378">Hydrolase</keyword>
<dbReference type="Proteomes" id="UP001352263">
    <property type="component" value="Unassembled WGS sequence"/>
</dbReference>
<dbReference type="RefSeq" id="WP_326508305.1">
    <property type="nucleotide sequence ID" value="NZ_JAWIIV010000020.1"/>
</dbReference>
<dbReference type="SUPFAM" id="SSF63829">
    <property type="entry name" value="Calcium-dependent phosphotriesterase"/>
    <property type="match status" value="1"/>
</dbReference>